<evidence type="ECO:0000313" key="4">
    <source>
        <dbReference type="EMBL" id="NJB96355.1"/>
    </source>
</evidence>
<name>A0A7X5XWM6_9SPHN</name>
<dbReference type="AlphaFoldDB" id="A0A7X5XWM6"/>
<protein>
    <submittedName>
        <fullName evidence="4">Putative acetyltransferase</fullName>
        <ecNumber evidence="4">2.3.1.-</ecNumber>
    </submittedName>
</protein>
<keyword evidence="2 4" id="KW-0012">Acyltransferase</keyword>
<dbReference type="Gene3D" id="3.40.630.30">
    <property type="match status" value="1"/>
</dbReference>
<comment type="caution">
    <text evidence="4">The sequence shown here is derived from an EMBL/GenBank/DDBJ whole genome shotgun (WGS) entry which is preliminary data.</text>
</comment>
<reference evidence="4 5" key="1">
    <citation type="submission" date="2020-03" db="EMBL/GenBank/DDBJ databases">
        <title>Genomic Encyclopedia of Type Strains, Phase IV (KMG-IV): sequencing the most valuable type-strain genomes for metagenomic binning, comparative biology and taxonomic classification.</title>
        <authorList>
            <person name="Goeker M."/>
        </authorList>
    </citation>
    <scope>NUCLEOTIDE SEQUENCE [LARGE SCALE GENOMIC DNA]</scope>
    <source>
        <strain evidence="4 5">DSM 7225</strain>
    </source>
</reference>
<dbReference type="InterPro" id="IPR016181">
    <property type="entry name" value="Acyl_CoA_acyltransferase"/>
</dbReference>
<dbReference type="SUPFAM" id="SSF55729">
    <property type="entry name" value="Acyl-CoA N-acyltransferases (Nat)"/>
    <property type="match status" value="1"/>
</dbReference>
<evidence type="ECO:0000259" key="3">
    <source>
        <dbReference type="PROSITE" id="PS51186"/>
    </source>
</evidence>
<feature type="domain" description="N-acetyltransferase" evidence="3">
    <location>
        <begin position="2"/>
        <end position="152"/>
    </location>
</feature>
<dbReference type="Proteomes" id="UP000531251">
    <property type="component" value="Unassembled WGS sequence"/>
</dbReference>
<keyword evidence="1 4" id="KW-0808">Transferase</keyword>
<dbReference type="GO" id="GO:0016747">
    <property type="term" value="F:acyltransferase activity, transferring groups other than amino-acyl groups"/>
    <property type="evidence" value="ECO:0007669"/>
    <property type="project" value="InterPro"/>
</dbReference>
<dbReference type="PROSITE" id="PS51186">
    <property type="entry name" value="GNAT"/>
    <property type="match status" value="1"/>
</dbReference>
<organism evidence="4 5">
    <name type="scientific">Sphingomonas trueperi</name>
    <dbReference type="NCBI Taxonomy" id="53317"/>
    <lineage>
        <taxon>Bacteria</taxon>
        <taxon>Pseudomonadati</taxon>
        <taxon>Pseudomonadota</taxon>
        <taxon>Alphaproteobacteria</taxon>
        <taxon>Sphingomonadales</taxon>
        <taxon>Sphingomonadaceae</taxon>
        <taxon>Sphingomonas</taxon>
    </lineage>
</organism>
<dbReference type="EC" id="2.3.1.-" evidence="4"/>
<dbReference type="PANTHER" id="PTHR43877">
    <property type="entry name" value="AMINOALKYLPHOSPHONATE N-ACETYLTRANSFERASE-RELATED-RELATED"/>
    <property type="match status" value="1"/>
</dbReference>
<dbReference type="RefSeq" id="WP_125977501.1">
    <property type="nucleotide sequence ID" value="NZ_BAAADY010000039.1"/>
</dbReference>
<dbReference type="EMBL" id="JAATJB010000002">
    <property type="protein sequence ID" value="NJB96355.1"/>
    <property type="molecule type" value="Genomic_DNA"/>
</dbReference>
<proteinExistence type="predicted"/>
<dbReference type="CDD" id="cd04301">
    <property type="entry name" value="NAT_SF"/>
    <property type="match status" value="1"/>
</dbReference>
<dbReference type="PANTHER" id="PTHR43877:SF5">
    <property type="entry name" value="BLL8307 PROTEIN"/>
    <property type="match status" value="1"/>
</dbReference>
<evidence type="ECO:0000256" key="1">
    <source>
        <dbReference type="ARBA" id="ARBA00022679"/>
    </source>
</evidence>
<evidence type="ECO:0000256" key="2">
    <source>
        <dbReference type="ARBA" id="ARBA00023315"/>
    </source>
</evidence>
<sequence>MITIREGGLDDAQVQDLLRLHAAGMLANSPAESCHFLDLSGLQAADVTFWSAWAGADLLGMGALKQLDATHGEVKSMRTVPAQLGKGIGAAVLEHILAVARARGLTRLSLETGTAPAFEPAIRLYTRYGFAPCPPFGRYAEDPHSRFLTLAL</sequence>
<accession>A0A7X5XWM6</accession>
<gene>
    <name evidence="4" type="ORF">GGR89_000655</name>
</gene>
<dbReference type="InterPro" id="IPR000182">
    <property type="entry name" value="GNAT_dom"/>
</dbReference>
<keyword evidence="5" id="KW-1185">Reference proteome</keyword>
<dbReference type="Pfam" id="PF00583">
    <property type="entry name" value="Acetyltransf_1"/>
    <property type="match status" value="1"/>
</dbReference>
<dbReference type="InterPro" id="IPR050832">
    <property type="entry name" value="Bact_Acetyltransf"/>
</dbReference>
<evidence type="ECO:0000313" key="5">
    <source>
        <dbReference type="Proteomes" id="UP000531251"/>
    </source>
</evidence>